<feature type="transmembrane region" description="Helical" evidence="6">
    <location>
        <begin position="319"/>
        <end position="337"/>
    </location>
</feature>
<dbReference type="AlphaFoldDB" id="A0A6A6Y195"/>
<dbReference type="Proteomes" id="UP000504636">
    <property type="component" value="Unplaced"/>
</dbReference>
<feature type="transmembrane region" description="Helical" evidence="6">
    <location>
        <begin position="408"/>
        <end position="427"/>
    </location>
</feature>
<dbReference type="EMBL" id="MU003723">
    <property type="protein sequence ID" value="KAF2802420.1"/>
    <property type="molecule type" value="Genomic_DNA"/>
</dbReference>
<feature type="domain" description="Major facilitator superfamily (MFS) profile" evidence="7">
    <location>
        <begin position="29"/>
        <end position="433"/>
    </location>
</feature>
<dbReference type="GeneID" id="54464039"/>
<feature type="transmembrane region" description="Helical" evidence="6">
    <location>
        <begin position="384"/>
        <end position="402"/>
    </location>
</feature>
<evidence type="ECO:0000256" key="4">
    <source>
        <dbReference type="ARBA" id="ARBA00022989"/>
    </source>
</evidence>
<gene>
    <name evidence="8 10" type="ORF">BDZ99DRAFT_492124</name>
</gene>
<dbReference type="GO" id="GO:0022857">
    <property type="term" value="F:transmembrane transporter activity"/>
    <property type="evidence" value="ECO:0007669"/>
    <property type="project" value="InterPro"/>
</dbReference>
<evidence type="ECO:0000313" key="8">
    <source>
        <dbReference type="EMBL" id="KAF2802420.1"/>
    </source>
</evidence>
<evidence type="ECO:0000313" key="10">
    <source>
        <dbReference type="RefSeq" id="XP_033569384.1"/>
    </source>
</evidence>
<evidence type="ECO:0000256" key="6">
    <source>
        <dbReference type="SAM" id="Phobius"/>
    </source>
</evidence>
<dbReference type="OrthoDB" id="2441642at2759"/>
<feature type="transmembrane region" description="Helical" evidence="6">
    <location>
        <begin position="166"/>
        <end position="190"/>
    </location>
</feature>
<keyword evidence="9" id="KW-1185">Reference proteome</keyword>
<dbReference type="PANTHER" id="PTHR23502">
    <property type="entry name" value="MAJOR FACILITATOR SUPERFAMILY"/>
    <property type="match status" value="1"/>
</dbReference>
<comment type="subcellular location">
    <subcellularLocation>
        <location evidence="1">Membrane</location>
        <topology evidence="1">Multi-pass membrane protein</topology>
    </subcellularLocation>
</comment>
<protein>
    <submittedName>
        <fullName evidence="8 10">Major facilitator superfamily transporter</fullName>
    </submittedName>
</protein>
<proteinExistence type="predicted"/>
<dbReference type="Gene3D" id="1.20.1720.10">
    <property type="entry name" value="Multidrug resistance protein D"/>
    <property type="match status" value="1"/>
</dbReference>
<evidence type="ECO:0000256" key="1">
    <source>
        <dbReference type="ARBA" id="ARBA00004141"/>
    </source>
</evidence>
<dbReference type="GO" id="GO:0042908">
    <property type="term" value="P:xenobiotic transport"/>
    <property type="evidence" value="ECO:0007669"/>
    <property type="project" value="UniProtKB-ARBA"/>
</dbReference>
<keyword evidence="2" id="KW-0813">Transport</keyword>
<dbReference type="SUPFAM" id="SSF103473">
    <property type="entry name" value="MFS general substrate transporter"/>
    <property type="match status" value="1"/>
</dbReference>
<dbReference type="GO" id="GO:0005886">
    <property type="term" value="C:plasma membrane"/>
    <property type="evidence" value="ECO:0007669"/>
    <property type="project" value="TreeGrafter"/>
</dbReference>
<feature type="transmembrane region" description="Helical" evidence="6">
    <location>
        <begin position="27"/>
        <end position="50"/>
    </location>
</feature>
<evidence type="ECO:0000313" key="9">
    <source>
        <dbReference type="Proteomes" id="UP000504636"/>
    </source>
</evidence>
<reference evidence="10" key="2">
    <citation type="submission" date="2020-04" db="EMBL/GenBank/DDBJ databases">
        <authorList>
            <consortium name="NCBI Genome Project"/>
        </authorList>
    </citation>
    <scope>NUCLEOTIDE SEQUENCE</scope>
    <source>
        <strain evidence="10">CBS 304.34</strain>
    </source>
</reference>
<organism evidence="8">
    <name type="scientific">Mytilinidion resinicola</name>
    <dbReference type="NCBI Taxonomy" id="574789"/>
    <lineage>
        <taxon>Eukaryota</taxon>
        <taxon>Fungi</taxon>
        <taxon>Dikarya</taxon>
        <taxon>Ascomycota</taxon>
        <taxon>Pezizomycotina</taxon>
        <taxon>Dothideomycetes</taxon>
        <taxon>Pleosporomycetidae</taxon>
        <taxon>Mytilinidiales</taxon>
        <taxon>Mytilinidiaceae</taxon>
        <taxon>Mytilinidion</taxon>
    </lineage>
</organism>
<feature type="transmembrane region" description="Helical" evidence="6">
    <location>
        <begin position="343"/>
        <end position="363"/>
    </location>
</feature>
<evidence type="ECO:0000256" key="2">
    <source>
        <dbReference type="ARBA" id="ARBA00022448"/>
    </source>
</evidence>
<dbReference type="InterPro" id="IPR005829">
    <property type="entry name" value="Sugar_transporter_CS"/>
</dbReference>
<sequence length="450" mass="48425">MPAAPTAESSSAPATGQFAVFSKSQRWYIVALNAGAGWFSTLSSFIYYPVLSILAEDLQTSIARINFTVTSYLAISGVAPSIAGDASEMFGRRPVYLVTLSLYFCANVGIALQKSFVALLLLRMLQSAGISGTFSVAYGVIADIATPAERGAFVGALSFGITTAPSFGPLLGGVLAYRAAIVLVLIVLTLPETARSVVGNGSNAPSKWSRPLIPNVMRPWKKESPEPSTIIYKKKGFPNPLKTLVVLSRLDTAVSITAGSILYMIFCASHASLSTTLIYIYNLNDIEAGLIYLPYGASCLVSTLMSGKFPIEEARMRSIFVPTFLATFSMIGYGWAVHYHAHLSIPMILQFLTGLGIQTCFNYNNTLLVDINHEAPATAQASFNLVRCIMAALATGVIQYMIDGIGFGWSFTIFGGSAAISALLYFVEMKRGMRWRVGNRKEDAEQVAPP</sequence>
<dbReference type="InterPro" id="IPR011701">
    <property type="entry name" value="MFS"/>
</dbReference>
<keyword evidence="3 6" id="KW-0812">Transmembrane</keyword>
<keyword evidence="5 6" id="KW-0472">Membrane</keyword>
<feature type="transmembrane region" description="Helical" evidence="6">
    <location>
        <begin position="124"/>
        <end position="146"/>
    </location>
</feature>
<dbReference type="PROSITE" id="PS50850">
    <property type="entry name" value="MFS"/>
    <property type="match status" value="1"/>
</dbReference>
<dbReference type="Gene3D" id="1.20.1250.20">
    <property type="entry name" value="MFS general substrate transporter like domains"/>
    <property type="match status" value="1"/>
</dbReference>
<dbReference type="PANTHER" id="PTHR23502:SF51">
    <property type="entry name" value="QUINIDINE RESISTANCE PROTEIN 1-RELATED"/>
    <property type="match status" value="1"/>
</dbReference>
<feature type="transmembrane region" description="Helical" evidence="6">
    <location>
        <begin position="62"/>
        <end position="83"/>
    </location>
</feature>
<reference evidence="10" key="3">
    <citation type="submission" date="2025-04" db="UniProtKB">
        <authorList>
            <consortium name="RefSeq"/>
        </authorList>
    </citation>
    <scope>IDENTIFICATION</scope>
    <source>
        <strain evidence="10">CBS 304.34</strain>
    </source>
</reference>
<dbReference type="PROSITE" id="PS00216">
    <property type="entry name" value="SUGAR_TRANSPORT_1"/>
    <property type="match status" value="1"/>
</dbReference>
<dbReference type="GO" id="GO:0140115">
    <property type="term" value="P:export across plasma membrane"/>
    <property type="evidence" value="ECO:0007669"/>
    <property type="project" value="UniProtKB-ARBA"/>
</dbReference>
<dbReference type="Pfam" id="PF07690">
    <property type="entry name" value="MFS_1"/>
    <property type="match status" value="1"/>
</dbReference>
<evidence type="ECO:0000256" key="3">
    <source>
        <dbReference type="ARBA" id="ARBA00022692"/>
    </source>
</evidence>
<accession>A0A6A6Y195</accession>
<evidence type="ECO:0000259" key="7">
    <source>
        <dbReference type="PROSITE" id="PS50850"/>
    </source>
</evidence>
<dbReference type="RefSeq" id="XP_033569384.1">
    <property type="nucleotide sequence ID" value="XM_033723146.1"/>
</dbReference>
<name>A0A6A6Y195_9PEZI</name>
<feature type="transmembrane region" description="Helical" evidence="6">
    <location>
        <begin position="288"/>
        <end position="307"/>
    </location>
</feature>
<reference evidence="8 10" key="1">
    <citation type="journal article" date="2020" name="Stud. Mycol.">
        <title>101 Dothideomycetes genomes: a test case for predicting lifestyles and emergence of pathogens.</title>
        <authorList>
            <person name="Haridas S."/>
            <person name="Albert R."/>
            <person name="Binder M."/>
            <person name="Bloem J."/>
            <person name="Labutti K."/>
            <person name="Salamov A."/>
            <person name="Andreopoulos B."/>
            <person name="Baker S."/>
            <person name="Barry K."/>
            <person name="Bills G."/>
            <person name="Bluhm B."/>
            <person name="Cannon C."/>
            <person name="Castanera R."/>
            <person name="Culley D."/>
            <person name="Daum C."/>
            <person name="Ezra D."/>
            <person name="Gonzalez J."/>
            <person name="Henrissat B."/>
            <person name="Kuo A."/>
            <person name="Liang C."/>
            <person name="Lipzen A."/>
            <person name="Lutzoni F."/>
            <person name="Magnuson J."/>
            <person name="Mondo S."/>
            <person name="Nolan M."/>
            <person name="Ohm R."/>
            <person name="Pangilinan J."/>
            <person name="Park H.-J."/>
            <person name="Ramirez L."/>
            <person name="Alfaro M."/>
            <person name="Sun H."/>
            <person name="Tritt A."/>
            <person name="Yoshinaga Y."/>
            <person name="Zwiers L.-H."/>
            <person name="Turgeon B."/>
            <person name="Goodwin S."/>
            <person name="Spatafora J."/>
            <person name="Crous P."/>
            <person name="Grigoriev I."/>
        </authorList>
    </citation>
    <scope>NUCLEOTIDE SEQUENCE</scope>
    <source>
        <strain evidence="8 10">CBS 304.34</strain>
    </source>
</reference>
<evidence type="ECO:0000256" key="5">
    <source>
        <dbReference type="ARBA" id="ARBA00023136"/>
    </source>
</evidence>
<dbReference type="InterPro" id="IPR036259">
    <property type="entry name" value="MFS_trans_sf"/>
</dbReference>
<keyword evidence="4 6" id="KW-1133">Transmembrane helix</keyword>
<dbReference type="InterPro" id="IPR020846">
    <property type="entry name" value="MFS_dom"/>
</dbReference>
<feature type="transmembrane region" description="Helical" evidence="6">
    <location>
        <begin position="95"/>
        <end position="112"/>
    </location>
</feature>
<feature type="transmembrane region" description="Helical" evidence="6">
    <location>
        <begin position="261"/>
        <end position="282"/>
    </location>
</feature>